<dbReference type="EMBL" id="DQAY01000078">
    <property type="protein sequence ID" value="HCO24083.1"/>
    <property type="molecule type" value="Genomic_DNA"/>
</dbReference>
<proteinExistence type="predicted"/>
<dbReference type="AlphaFoldDB" id="A0A3D3R5I3"/>
<name>A0A3D3R5I3_9PLAN</name>
<evidence type="ECO:0000313" key="1">
    <source>
        <dbReference type="EMBL" id="HCO24083.1"/>
    </source>
</evidence>
<accession>A0A3D3R5I3</accession>
<sequence>MHYKKEFSLQSQKIMPQCDQVRQSIYQTRSFLSDDKQQIFILPDLTNQKKTDELIAPAAVTGVSSTNTDPYETRN</sequence>
<organism evidence="1 2">
    <name type="scientific">Gimesia maris</name>
    <dbReference type="NCBI Taxonomy" id="122"/>
    <lineage>
        <taxon>Bacteria</taxon>
        <taxon>Pseudomonadati</taxon>
        <taxon>Planctomycetota</taxon>
        <taxon>Planctomycetia</taxon>
        <taxon>Planctomycetales</taxon>
        <taxon>Planctomycetaceae</taxon>
        <taxon>Gimesia</taxon>
    </lineage>
</organism>
<evidence type="ECO:0000313" key="2">
    <source>
        <dbReference type="Proteomes" id="UP000263642"/>
    </source>
</evidence>
<comment type="caution">
    <text evidence="1">The sequence shown here is derived from an EMBL/GenBank/DDBJ whole genome shotgun (WGS) entry which is preliminary data.</text>
</comment>
<dbReference type="Proteomes" id="UP000263642">
    <property type="component" value="Unassembled WGS sequence"/>
</dbReference>
<reference evidence="1 2" key="1">
    <citation type="journal article" date="2018" name="Nat. Biotechnol.">
        <title>A standardized bacterial taxonomy based on genome phylogeny substantially revises the tree of life.</title>
        <authorList>
            <person name="Parks D.H."/>
            <person name="Chuvochina M."/>
            <person name="Waite D.W."/>
            <person name="Rinke C."/>
            <person name="Skarshewski A."/>
            <person name="Chaumeil P.A."/>
            <person name="Hugenholtz P."/>
        </authorList>
    </citation>
    <scope>NUCLEOTIDE SEQUENCE [LARGE SCALE GENOMIC DNA]</scope>
    <source>
        <strain evidence="1">UBA9375</strain>
    </source>
</reference>
<protein>
    <submittedName>
        <fullName evidence="1">Uncharacterized protein</fullName>
    </submittedName>
</protein>
<gene>
    <name evidence="1" type="ORF">DIT97_13935</name>
</gene>